<dbReference type="AlphaFoldDB" id="A0A1H8ZS69"/>
<accession>A0A1H8ZS69</accession>
<protein>
    <submittedName>
        <fullName evidence="2">Uncharacterized protein</fullName>
    </submittedName>
</protein>
<feature type="region of interest" description="Disordered" evidence="1">
    <location>
        <begin position="183"/>
        <end position="214"/>
    </location>
</feature>
<reference evidence="3" key="1">
    <citation type="submission" date="2016-10" db="EMBL/GenBank/DDBJ databases">
        <authorList>
            <person name="Varghese N."/>
            <person name="Submissions S."/>
        </authorList>
    </citation>
    <scope>NUCLEOTIDE SEQUENCE [LARGE SCALE GENOMIC DNA]</scope>
    <source>
        <strain evidence="3">DSM 24740</strain>
    </source>
</reference>
<evidence type="ECO:0000313" key="3">
    <source>
        <dbReference type="Proteomes" id="UP000199021"/>
    </source>
</evidence>
<evidence type="ECO:0000313" key="2">
    <source>
        <dbReference type="EMBL" id="SEP67195.1"/>
    </source>
</evidence>
<keyword evidence="3" id="KW-1185">Reference proteome</keyword>
<dbReference type="STRING" id="478744.SAMN05444359_101427"/>
<gene>
    <name evidence="2" type="ORF">SAMN05444359_101427</name>
</gene>
<evidence type="ECO:0000256" key="1">
    <source>
        <dbReference type="SAM" id="MobiDB-lite"/>
    </source>
</evidence>
<organism evidence="2 3">
    <name type="scientific">Neolewinella agarilytica</name>
    <dbReference type="NCBI Taxonomy" id="478744"/>
    <lineage>
        <taxon>Bacteria</taxon>
        <taxon>Pseudomonadati</taxon>
        <taxon>Bacteroidota</taxon>
        <taxon>Saprospiria</taxon>
        <taxon>Saprospirales</taxon>
        <taxon>Lewinellaceae</taxon>
        <taxon>Neolewinella</taxon>
    </lineage>
</organism>
<dbReference type="InParanoid" id="A0A1H8ZS69"/>
<dbReference type="NCBIfam" id="NF041770">
    <property type="entry name" value="CFI_box_CTERM"/>
    <property type="match status" value="1"/>
</dbReference>
<dbReference type="EMBL" id="FOFB01000001">
    <property type="protein sequence ID" value="SEP67195.1"/>
    <property type="molecule type" value="Genomic_DNA"/>
</dbReference>
<name>A0A1H8ZS69_9BACT</name>
<dbReference type="Proteomes" id="UP000199021">
    <property type="component" value="Unassembled WGS sequence"/>
</dbReference>
<proteinExistence type="predicted"/>
<sequence length="341" mass="39055">MGGMEAGVVTKNAGMISEEGKDYMERVRPLFDYGKEYVLFKTSGTPIDSPLERLRLGEDLNLYVPHLAAYLFYFTEMAGAPHDYAMSFIGIKTDKVSELTETGHELHHSYGAIRQMYESPGMAPLLEQLGKMETILFLLSSFPGKSNYTHTPIDPKFEDIRTFFGYVEELMAYFNQRQLEEYHERQAKQAQQKKNPEEAQQKTQPDQPSRTEEEQKMIDVVLKELRKTAEAENAPNTPTEEDAAKIVKIIRDGTENIGKFKPPPSKDCFVATAVYQNPDHPQVDALRRWRDGALRRSVAGRMFIRWYYRVGPHLAKGVELMPGSRGVLRWVLDGVVRVVRW</sequence>
<dbReference type="InterPro" id="IPR049886">
    <property type="entry name" value="CFI_box_CTERM_dom"/>
</dbReference>